<evidence type="ECO:0000256" key="2">
    <source>
        <dbReference type="ARBA" id="ARBA00022527"/>
    </source>
</evidence>
<dbReference type="Proteomes" id="UP000292459">
    <property type="component" value="Unassembled WGS sequence"/>
</dbReference>
<dbReference type="InterPro" id="IPR024977">
    <property type="entry name" value="Apc4-like_WD40_dom"/>
</dbReference>
<evidence type="ECO:0000256" key="5">
    <source>
        <dbReference type="ARBA" id="ARBA00022777"/>
    </source>
</evidence>
<dbReference type="SUPFAM" id="SSF56112">
    <property type="entry name" value="Protein kinase-like (PK-like)"/>
    <property type="match status" value="1"/>
</dbReference>
<evidence type="ECO:0000256" key="6">
    <source>
        <dbReference type="ARBA" id="ARBA00022840"/>
    </source>
</evidence>
<evidence type="ECO:0000313" key="12">
    <source>
        <dbReference type="Proteomes" id="UP000292459"/>
    </source>
</evidence>
<dbReference type="EC" id="2.7.11.1" evidence="1"/>
<evidence type="ECO:0000256" key="1">
    <source>
        <dbReference type="ARBA" id="ARBA00012513"/>
    </source>
</evidence>
<dbReference type="SMART" id="SM00320">
    <property type="entry name" value="WD40"/>
    <property type="match status" value="5"/>
</dbReference>
<dbReference type="OrthoDB" id="434800at2"/>
<feature type="domain" description="Protein kinase" evidence="10">
    <location>
        <begin position="34"/>
        <end position="356"/>
    </location>
</feature>
<dbReference type="PANTHER" id="PTHR24363">
    <property type="entry name" value="SERINE/THREONINE PROTEIN KINASE"/>
    <property type="match status" value="1"/>
</dbReference>
<protein>
    <recommendedName>
        <fullName evidence="1">non-specific serine/threonine protein kinase</fullName>
        <ecNumber evidence="1">2.7.11.1</ecNumber>
    </recommendedName>
</protein>
<dbReference type="AlphaFoldDB" id="A0A4Q7E9F2"/>
<evidence type="ECO:0000256" key="4">
    <source>
        <dbReference type="ARBA" id="ARBA00022741"/>
    </source>
</evidence>
<evidence type="ECO:0000313" key="11">
    <source>
        <dbReference type="EMBL" id="RZM79171.1"/>
    </source>
</evidence>
<evidence type="ECO:0000259" key="10">
    <source>
        <dbReference type="PROSITE" id="PS50011"/>
    </source>
</evidence>
<dbReference type="Pfam" id="PF00069">
    <property type="entry name" value="Pkinase"/>
    <property type="match status" value="1"/>
</dbReference>
<dbReference type="GO" id="GO:0005524">
    <property type="term" value="F:ATP binding"/>
    <property type="evidence" value="ECO:0007669"/>
    <property type="project" value="UniProtKB-KW"/>
</dbReference>
<dbReference type="PROSITE" id="PS50294">
    <property type="entry name" value="WD_REPEATS_REGION"/>
    <property type="match status" value="1"/>
</dbReference>
<evidence type="ECO:0000256" key="9">
    <source>
        <dbReference type="PROSITE-ProRule" id="PRU00221"/>
    </source>
</evidence>
<evidence type="ECO:0000256" key="7">
    <source>
        <dbReference type="ARBA" id="ARBA00047899"/>
    </source>
</evidence>
<keyword evidence="9" id="KW-0853">WD repeat</keyword>
<keyword evidence="12" id="KW-1185">Reference proteome</keyword>
<accession>A0A4Q7E9F2</accession>
<comment type="catalytic activity">
    <reaction evidence="8">
        <text>L-seryl-[protein] + ATP = O-phospho-L-seryl-[protein] + ADP + H(+)</text>
        <dbReference type="Rhea" id="RHEA:17989"/>
        <dbReference type="Rhea" id="RHEA-COMP:9863"/>
        <dbReference type="Rhea" id="RHEA-COMP:11604"/>
        <dbReference type="ChEBI" id="CHEBI:15378"/>
        <dbReference type="ChEBI" id="CHEBI:29999"/>
        <dbReference type="ChEBI" id="CHEBI:30616"/>
        <dbReference type="ChEBI" id="CHEBI:83421"/>
        <dbReference type="ChEBI" id="CHEBI:456216"/>
        <dbReference type="EC" id="2.7.11.1"/>
    </reaction>
</comment>
<proteinExistence type="predicted"/>
<dbReference type="NCBIfam" id="NF045510">
    <property type="entry name" value="4Cys_prefix_kin"/>
    <property type="match status" value="1"/>
</dbReference>
<gene>
    <name evidence="11" type="ORF">DYY88_10465</name>
</gene>
<dbReference type="Pfam" id="PF12894">
    <property type="entry name" value="ANAPC4_WD40"/>
    <property type="match status" value="1"/>
</dbReference>
<evidence type="ECO:0000256" key="8">
    <source>
        <dbReference type="ARBA" id="ARBA00048679"/>
    </source>
</evidence>
<name>A0A4Q7E9F2_9CYAN</name>
<keyword evidence="6" id="KW-0067">ATP-binding</keyword>
<dbReference type="InterPro" id="IPR036322">
    <property type="entry name" value="WD40_repeat_dom_sf"/>
</dbReference>
<dbReference type="RefSeq" id="WP_130199393.1">
    <property type="nucleotide sequence ID" value="NZ_QVFV01000002.1"/>
</dbReference>
<dbReference type="Gene3D" id="3.30.200.20">
    <property type="entry name" value="Phosphorylase Kinase, domain 1"/>
    <property type="match status" value="1"/>
</dbReference>
<dbReference type="Gene3D" id="2.130.10.10">
    <property type="entry name" value="YVTN repeat-like/Quinoprotein amine dehydrogenase"/>
    <property type="match status" value="1"/>
</dbReference>
<dbReference type="PANTHER" id="PTHR24363:SF0">
    <property type="entry name" value="SERINE_THREONINE KINASE LIKE DOMAIN CONTAINING 1"/>
    <property type="match status" value="1"/>
</dbReference>
<dbReference type="Pfam" id="PF00400">
    <property type="entry name" value="WD40"/>
    <property type="match status" value="1"/>
</dbReference>
<dbReference type="Gene3D" id="1.10.510.10">
    <property type="entry name" value="Transferase(Phosphotransferase) domain 1"/>
    <property type="match status" value="1"/>
</dbReference>
<dbReference type="InterPro" id="IPR000719">
    <property type="entry name" value="Prot_kinase_dom"/>
</dbReference>
<dbReference type="PROSITE" id="PS50082">
    <property type="entry name" value="WD_REPEATS_2"/>
    <property type="match status" value="1"/>
</dbReference>
<dbReference type="SMART" id="SM00220">
    <property type="entry name" value="S_TKc"/>
    <property type="match status" value="1"/>
</dbReference>
<dbReference type="EMBL" id="QVFV01000002">
    <property type="protein sequence ID" value="RZM79171.1"/>
    <property type="molecule type" value="Genomic_DNA"/>
</dbReference>
<dbReference type="SUPFAM" id="SSF50978">
    <property type="entry name" value="WD40 repeat-like"/>
    <property type="match status" value="1"/>
</dbReference>
<comment type="caution">
    <text evidence="11">The sequence shown here is derived from an EMBL/GenBank/DDBJ whole genome shotgun (WGS) entry which is preliminary data.</text>
</comment>
<dbReference type="InterPro" id="IPR015943">
    <property type="entry name" value="WD40/YVTN_repeat-like_dom_sf"/>
</dbReference>
<dbReference type="CDD" id="cd14014">
    <property type="entry name" value="STKc_PknB_like"/>
    <property type="match status" value="1"/>
</dbReference>
<sequence length="626" mass="69524">MMHCLNPQCAAPKNPDRHRFCQSCGWRLRLGDRYEAVSSLGVGRNSHTFVGRDLATLVGAQCLIKQFTPEGETVLAKAKAAERFRREVEHLAIASHHPQIPALFAYFERGEQQFLVQQFLVGPHLEQRLRAKMGPFDSDEVRAFLRNVLPILHYLHANRLIHRDIKPSNFRQPPGQVDWWLVDFGAIKPVTATQMAQPGTLIGSADYAAPEQLRGEATYASDVYSLGVVCLHLLTGLQPFDLFDGVNGCWHWRSIVPDVAPSLATLIDQMVQPALRDRLPDVATVMASLGMPHPTPPDPVPQSRAKPRSWSASTEVEAELVGQDMAVIPAVQQLVLLTPNGRLETRSLGSLRTPGTSLQWPQAITAIAAHPQQPIFVSGDRQGQLHRWELVSDRWQPRPLTQLNGAIAHLLFSPTGDGLLVADESGHIHRWHWQTQQWQGSWRDHSAKVNSFIFSHDGKTLASGDSQGSLKLWDWPTQTLLRTLSQQPGAITAIAWLPDDEVLVTAGWDVTLRWRCPQTGGTFHTAKAAGFYLPVRSLLAHSTQPWIAAGSQDGQLQLWARHRQEHAPETAHYQLLQTATVNGAIVALQSEPQSVGSDRSFLSLTPTGHLAQWTWPELGPHRTPSD</sequence>
<keyword evidence="2" id="KW-0723">Serine/threonine-protein kinase</keyword>
<reference evidence="11 12" key="1">
    <citation type="submission" date="2018-11" db="EMBL/GenBank/DDBJ databases">
        <title>Whole genome sequencing of an environmental sample.</title>
        <authorList>
            <person name="Sarangi A.N."/>
            <person name="Singh D."/>
            <person name="Tripathy S."/>
        </authorList>
    </citation>
    <scope>NUCLEOTIDE SEQUENCE [LARGE SCALE GENOMIC DNA]</scope>
    <source>
        <strain evidence="11 12">Lakshadweep</strain>
    </source>
</reference>
<organism evidence="11 12">
    <name type="scientific">Leptolyngbya iicbica LK</name>
    <dbReference type="NCBI Taxonomy" id="2294035"/>
    <lineage>
        <taxon>Bacteria</taxon>
        <taxon>Bacillati</taxon>
        <taxon>Cyanobacteriota</taxon>
        <taxon>Cyanophyceae</taxon>
        <taxon>Leptolyngbyales</taxon>
        <taxon>Leptolyngbyaceae</taxon>
        <taxon>Leptolyngbya group</taxon>
        <taxon>Leptolyngbya</taxon>
        <taxon>Leptolyngbya iicbica</taxon>
    </lineage>
</organism>
<feature type="repeat" description="WD" evidence="9">
    <location>
        <begin position="442"/>
        <end position="483"/>
    </location>
</feature>
<keyword evidence="4" id="KW-0547">Nucleotide-binding</keyword>
<evidence type="ECO:0000256" key="3">
    <source>
        <dbReference type="ARBA" id="ARBA00022679"/>
    </source>
</evidence>
<dbReference type="InterPro" id="IPR001680">
    <property type="entry name" value="WD40_rpt"/>
</dbReference>
<comment type="catalytic activity">
    <reaction evidence="7">
        <text>L-threonyl-[protein] + ATP = O-phospho-L-threonyl-[protein] + ADP + H(+)</text>
        <dbReference type="Rhea" id="RHEA:46608"/>
        <dbReference type="Rhea" id="RHEA-COMP:11060"/>
        <dbReference type="Rhea" id="RHEA-COMP:11605"/>
        <dbReference type="ChEBI" id="CHEBI:15378"/>
        <dbReference type="ChEBI" id="CHEBI:30013"/>
        <dbReference type="ChEBI" id="CHEBI:30616"/>
        <dbReference type="ChEBI" id="CHEBI:61977"/>
        <dbReference type="ChEBI" id="CHEBI:456216"/>
        <dbReference type="EC" id="2.7.11.1"/>
    </reaction>
</comment>
<keyword evidence="5" id="KW-0418">Kinase</keyword>
<dbReference type="InterPro" id="IPR011009">
    <property type="entry name" value="Kinase-like_dom_sf"/>
</dbReference>
<dbReference type="GO" id="GO:0004674">
    <property type="term" value="F:protein serine/threonine kinase activity"/>
    <property type="evidence" value="ECO:0007669"/>
    <property type="project" value="UniProtKB-KW"/>
</dbReference>
<dbReference type="PROSITE" id="PS50011">
    <property type="entry name" value="PROTEIN_KINASE_DOM"/>
    <property type="match status" value="1"/>
</dbReference>
<keyword evidence="3" id="KW-0808">Transferase</keyword>